<dbReference type="PANTHER" id="PTHR43649:SF14">
    <property type="entry name" value="BLR3389 PROTEIN"/>
    <property type="match status" value="1"/>
</dbReference>
<dbReference type="OrthoDB" id="9798191at2"/>
<feature type="chain" id="PRO_5039056917" evidence="1">
    <location>
        <begin position="20"/>
        <end position="447"/>
    </location>
</feature>
<dbReference type="EMBL" id="FPBV01000002">
    <property type="protein sequence ID" value="SFU45415.1"/>
    <property type="molecule type" value="Genomic_DNA"/>
</dbReference>
<proteinExistence type="predicted"/>
<dbReference type="STRING" id="392015.SAMN05421543_102101"/>
<protein>
    <submittedName>
        <fullName evidence="2">Raffinose/stachyose/melibiose transport system substrate-binding protein</fullName>
    </submittedName>
</protein>
<dbReference type="Proteomes" id="UP000183508">
    <property type="component" value="Unassembled WGS sequence"/>
</dbReference>
<dbReference type="AlphaFoldDB" id="A0A1I7GAE6"/>
<dbReference type="PANTHER" id="PTHR43649">
    <property type="entry name" value="ARABINOSE-BINDING PROTEIN-RELATED"/>
    <property type="match status" value="1"/>
</dbReference>
<keyword evidence="1" id="KW-0732">Signal</keyword>
<evidence type="ECO:0000313" key="2">
    <source>
        <dbReference type="EMBL" id="SFU45415.1"/>
    </source>
</evidence>
<evidence type="ECO:0000313" key="3">
    <source>
        <dbReference type="Proteomes" id="UP000183508"/>
    </source>
</evidence>
<evidence type="ECO:0000256" key="1">
    <source>
        <dbReference type="SAM" id="SignalP"/>
    </source>
</evidence>
<keyword evidence="3" id="KW-1185">Reference proteome</keyword>
<gene>
    <name evidence="2" type="ORF">SAMN05421543_102101</name>
</gene>
<dbReference type="PROSITE" id="PS51257">
    <property type="entry name" value="PROKAR_LIPOPROTEIN"/>
    <property type="match status" value="1"/>
</dbReference>
<dbReference type="Pfam" id="PF01547">
    <property type="entry name" value="SBP_bac_1"/>
    <property type="match status" value="1"/>
</dbReference>
<sequence>MQHRLRKAAAAAITLGGLAAGVAGCGNGGQTGNAGTSGNGTAAGQQNITLWDIQTGDLQKAIQSMVDDFNQSQSNIHATVQFFENDPYKQKLQVAMGSHSAPDIFFGWGGGILKSYIDARDVYDLTDALNKDPQWKNKFLPSVMSAVTFDGHIYGIPNNYVQPVFFFYNKKLFDQYGLQPPKTWDDLLHCVQVLKQHGVIPIALAGKDKWPDLMYEEYLVDRIGGPQVFDNIVAGKPDAWSDPAVLKANEMIQQLVDMGAFEPGYASVGYGDGEATALVYTDKAAMQLMGSWDFSSVLTNAKSMVDNGQLGWFPFPSVPSGAGNPADVAGNPSNFYSISMDSKNKDAALTFLHDAVLSDNTVKRLIDLGQVPPVQGIEDQLKQAKYGDYMTFQYDLVKNAPHFQLSWDQALPPAEAQQLLTDLDKVFLKQMTPQQFSDDMNKYLQKQ</sequence>
<dbReference type="InterPro" id="IPR006059">
    <property type="entry name" value="SBP"/>
</dbReference>
<name>A0A1I7GAE6_9BACL</name>
<dbReference type="RefSeq" id="WP_074949459.1">
    <property type="nucleotide sequence ID" value="NZ_FPBV01000002.1"/>
</dbReference>
<dbReference type="SUPFAM" id="SSF53850">
    <property type="entry name" value="Periplasmic binding protein-like II"/>
    <property type="match status" value="1"/>
</dbReference>
<feature type="signal peptide" evidence="1">
    <location>
        <begin position="1"/>
        <end position="19"/>
    </location>
</feature>
<organism evidence="2 3">
    <name type="scientific">Alicyclobacillus macrosporangiidus</name>
    <dbReference type="NCBI Taxonomy" id="392015"/>
    <lineage>
        <taxon>Bacteria</taxon>
        <taxon>Bacillati</taxon>
        <taxon>Bacillota</taxon>
        <taxon>Bacilli</taxon>
        <taxon>Bacillales</taxon>
        <taxon>Alicyclobacillaceae</taxon>
        <taxon>Alicyclobacillus</taxon>
    </lineage>
</organism>
<dbReference type="InterPro" id="IPR050490">
    <property type="entry name" value="Bact_solute-bd_prot1"/>
</dbReference>
<dbReference type="Gene3D" id="3.40.190.10">
    <property type="entry name" value="Periplasmic binding protein-like II"/>
    <property type="match status" value="2"/>
</dbReference>
<accession>A0A1I7GAE6</accession>
<reference evidence="3" key="1">
    <citation type="submission" date="2016-10" db="EMBL/GenBank/DDBJ databases">
        <authorList>
            <person name="Varghese N."/>
        </authorList>
    </citation>
    <scope>NUCLEOTIDE SEQUENCE [LARGE SCALE GENOMIC DNA]</scope>
    <source>
        <strain evidence="3">DSM 17980</strain>
    </source>
</reference>